<keyword evidence="1" id="KW-0645">Protease</keyword>
<evidence type="ECO:0000256" key="1">
    <source>
        <dbReference type="ARBA" id="ARBA00022750"/>
    </source>
</evidence>
<dbReference type="InterPro" id="IPR012337">
    <property type="entry name" value="RNaseH-like_sf"/>
</dbReference>
<dbReference type="CDD" id="cd09272">
    <property type="entry name" value="RNase_HI_RT_Ty1"/>
    <property type="match status" value="1"/>
</dbReference>
<evidence type="ECO:0000259" key="3">
    <source>
        <dbReference type="PROSITE" id="PS50994"/>
    </source>
</evidence>
<dbReference type="PANTHER" id="PTHR11439">
    <property type="entry name" value="GAG-POL-RELATED RETROTRANSPOSON"/>
    <property type="match status" value="1"/>
</dbReference>
<dbReference type="Pfam" id="PF00665">
    <property type="entry name" value="rve"/>
    <property type="match status" value="1"/>
</dbReference>
<keyword evidence="1" id="KW-0378">Hydrolase</keyword>
<dbReference type="InterPro" id="IPR013103">
    <property type="entry name" value="RVT_2"/>
</dbReference>
<sequence length="1076" mass="121563">MTGDDTVLTKTCKMNPISVQLPNGEVTRATHVGDVQISSRLKLEKVLLVPGLQCNLISLAQLIDQRKCDIFFTNDICVIQDLLTSIPIGVGDRRGGVYFFRSLDQPQAHAVVVPDSGELWHSRLGHPSVKVLRLVNILNKASLKSVQNDTCDACLRGKQTRDVFNISLARAVEPFELIHCDVWGPYRTPATGGSRYFLTIVDDYSRAVWVHLMREKSEVKNILKQFFAMTSRQFNKPVKVFRSDNGKEFIGLQEYFLTHGIIFQTSCVYTPQQNGRAERKHRHILEVARTLRFHANLPIEFWGECVLAAGYLINRLPSPVIENKSPYEMLYKKPPLYTHLRVFGCLCYAHSKETTGDKFAQRGIKCVFLGYAYTQKGWKVYDLEKQRHFISRDVKFIETIFPFKMVENNTGSTINYDREAKSGEKVQELDHYVHTLDDPPSYPATCEDIILTPSQASGDTLHMHTDNHASPSSQLDTHDTGPIDSISTPSPGDNPSRRGTRQRKPPTWHRDYDVQLNTVKINSSPVVNSHPSVESGTPYSISHYVNYKHFSVGHRAFLAAISAAKEPSTFSEASRDPQWREAMSREIAALERSGTWRIQDLPSGKKAIFCKWVYKIKYKSDGSVERYKARLVVCGNRQVQGIDYSETFAPVAKMVTVRTILAVAASRHWELHQMDVDNAFLHGDLHEEVYMHLPPGYSASSPGKVCRLLRSLYGLRQAPRCWFSKLTGSLRAYGFCQSHADYSLFTLRRDDRILCVLIYVDDLLITGNDHDMIVAFKSFLAASFPVKDLGKMKYFLGIEVARNSTGIFLCQRKYVLDILAETGLTGARPVSFPMVQNHKLQSDTGPNFSDPDRYRRLVGKLIYLTLTRPDICYSVHILSQFMQCPKVAHWEAVLRVLRYLKSHPGQGILLRSDSPLTLTGFCDADWASCPVTRRSVTGYFVSLGQSPISWRTKKQATISRSSAEAEYRSMAALTCELIWLRNLLRCLGVVHPSPVQLYCDNQAALHIASNPVYHERTKHIELDCHFIRDHIQAGTISPSYTSTSEQPADMLTKALGASQFSYLLAKMGICDPHAPS</sequence>
<dbReference type="InterPro" id="IPR057670">
    <property type="entry name" value="SH3_retrovirus"/>
</dbReference>
<name>A0AAV0GE99_9ASTE</name>
<dbReference type="PROSITE" id="PS50994">
    <property type="entry name" value="INTEGRASE"/>
    <property type="match status" value="1"/>
</dbReference>
<gene>
    <name evidence="4" type="ORF">CEPIT_LOCUS42822</name>
</gene>
<dbReference type="Proteomes" id="UP001152523">
    <property type="component" value="Unassembled WGS sequence"/>
</dbReference>
<feature type="compositionally biased region" description="Basic residues" evidence="2">
    <location>
        <begin position="498"/>
        <end position="507"/>
    </location>
</feature>
<evidence type="ECO:0000313" key="4">
    <source>
        <dbReference type="EMBL" id="CAH9146224.1"/>
    </source>
</evidence>
<dbReference type="InterPro" id="IPR001584">
    <property type="entry name" value="Integrase_cat-core"/>
</dbReference>
<dbReference type="Pfam" id="PF07727">
    <property type="entry name" value="RVT_2"/>
    <property type="match status" value="1"/>
</dbReference>
<keyword evidence="5" id="KW-1185">Reference proteome</keyword>
<dbReference type="AlphaFoldDB" id="A0AAV0GE99"/>
<dbReference type="InterPro" id="IPR036397">
    <property type="entry name" value="RNaseH_sf"/>
</dbReference>
<evidence type="ECO:0000256" key="2">
    <source>
        <dbReference type="SAM" id="MobiDB-lite"/>
    </source>
</evidence>
<dbReference type="GO" id="GO:0003676">
    <property type="term" value="F:nucleic acid binding"/>
    <property type="evidence" value="ECO:0007669"/>
    <property type="project" value="InterPro"/>
</dbReference>
<protein>
    <recommendedName>
        <fullName evidence="3">Integrase catalytic domain-containing protein</fullName>
    </recommendedName>
</protein>
<dbReference type="PANTHER" id="PTHR11439:SF462">
    <property type="match status" value="1"/>
</dbReference>
<dbReference type="InterPro" id="IPR025724">
    <property type="entry name" value="GAG-pre-integrase_dom"/>
</dbReference>
<dbReference type="Pfam" id="PF13976">
    <property type="entry name" value="gag_pre-integrs"/>
    <property type="match status" value="1"/>
</dbReference>
<reference evidence="4" key="1">
    <citation type="submission" date="2022-07" db="EMBL/GenBank/DDBJ databases">
        <authorList>
            <person name="Macas J."/>
            <person name="Novak P."/>
            <person name="Neumann P."/>
        </authorList>
    </citation>
    <scope>NUCLEOTIDE SEQUENCE</scope>
</reference>
<evidence type="ECO:0000313" key="5">
    <source>
        <dbReference type="Proteomes" id="UP001152523"/>
    </source>
</evidence>
<dbReference type="EMBL" id="CAMAPF010001096">
    <property type="protein sequence ID" value="CAH9146224.1"/>
    <property type="molecule type" value="Genomic_DNA"/>
</dbReference>
<feature type="region of interest" description="Disordered" evidence="2">
    <location>
        <begin position="457"/>
        <end position="511"/>
    </location>
</feature>
<dbReference type="SUPFAM" id="SSF56672">
    <property type="entry name" value="DNA/RNA polymerases"/>
    <property type="match status" value="1"/>
</dbReference>
<dbReference type="Pfam" id="PF22936">
    <property type="entry name" value="Pol_BBD"/>
    <property type="match status" value="1"/>
</dbReference>
<comment type="caution">
    <text evidence="4">The sequence shown here is derived from an EMBL/GenBank/DDBJ whole genome shotgun (WGS) entry which is preliminary data.</text>
</comment>
<organism evidence="4 5">
    <name type="scientific">Cuscuta epithymum</name>
    <dbReference type="NCBI Taxonomy" id="186058"/>
    <lineage>
        <taxon>Eukaryota</taxon>
        <taxon>Viridiplantae</taxon>
        <taxon>Streptophyta</taxon>
        <taxon>Embryophyta</taxon>
        <taxon>Tracheophyta</taxon>
        <taxon>Spermatophyta</taxon>
        <taxon>Magnoliopsida</taxon>
        <taxon>eudicotyledons</taxon>
        <taxon>Gunneridae</taxon>
        <taxon>Pentapetalae</taxon>
        <taxon>asterids</taxon>
        <taxon>lamiids</taxon>
        <taxon>Solanales</taxon>
        <taxon>Convolvulaceae</taxon>
        <taxon>Cuscuteae</taxon>
        <taxon>Cuscuta</taxon>
        <taxon>Cuscuta subgen. Cuscuta</taxon>
    </lineage>
</organism>
<dbReference type="SUPFAM" id="SSF53098">
    <property type="entry name" value="Ribonuclease H-like"/>
    <property type="match status" value="1"/>
</dbReference>
<dbReference type="GO" id="GO:0004190">
    <property type="term" value="F:aspartic-type endopeptidase activity"/>
    <property type="evidence" value="ECO:0007669"/>
    <property type="project" value="UniProtKB-KW"/>
</dbReference>
<dbReference type="InterPro" id="IPR054722">
    <property type="entry name" value="PolX-like_BBD"/>
</dbReference>
<feature type="domain" description="Integrase catalytic" evidence="3">
    <location>
        <begin position="170"/>
        <end position="334"/>
    </location>
</feature>
<keyword evidence="1" id="KW-0064">Aspartyl protease</keyword>
<accession>A0AAV0GE99</accession>
<dbReference type="Gene3D" id="3.30.420.10">
    <property type="entry name" value="Ribonuclease H-like superfamily/Ribonuclease H"/>
    <property type="match status" value="1"/>
</dbReference>
<dbReference type="Pfam" id="PF25597">
    <property type="entry name" value="SH3_retrovirus"/>
    <property type="match status" value="1"/>
</dbReference>
<dbReference type="GO" id="GO:0015074">
    <property type="term" value="P:DNA integration"/>
    <property type="evidence" value="ECO:0007669"/>
    <property type="project" value="InterPro"/>
</dbReference>
<proteinExistence type="predicted"/>
<dbReference type="InterPro" id="IPR043502">
    <property type="entry name" value="DNA/RNA_pol_sf"/>
</dbReference>